<accession>A0A7J8NDP3</accession>
<evidence type="ECO:0000313" key="1">
    <source>
        <dbReference type="EMBL" id="MBA0575127.1"/>
    </source>
</evidence>
<comment type="caution">
    <text evidence="1">The sequence shown here is derived from an EMBL/GenBank/DDBJ whole genome shotgun (WGS) entry which is preliminary data.</text>
</comment>
<gene>
    <name evidence="1" type="ORF">Golob_025398</name>
</gene>
<sequence>MFQFAKLSLICPWIQQQFERLTYSRISGSMLTMPSRVSRCLGIHR</sequence>
<evidence type="ECO:0000313" key="2">
    <source>
        <dbReference type="Proteomes" id="UP000593572"/>
    </source>
</evidence>
<name>A0A7J8NDP3_9ROSI</name>
<proteinExistence type="predicted"/>
<dbReference type="Proteomes" id="UP000593572">
    <property type="component" value="Unassembled WGS sequence"/>
</dbReference>
<protein>
    <submittedName>
        <fullName evidence="1">Uncharacterized protein</fullName>
    </submittedName>
</protein>
<keyword evidence="2" id="KW-1185">Reference proteome</keyword>
<dbReference type="EMBL" id="JABEZX010103218">
    <property type="protein sequence ID" value="MBA0575127.1"/>
    <property type="molecule type" value="Genomic_DNA"/>
</dbReference>
<organism evidence="1 2">
    <name type="scientific">Gossypium lobatum</name>
    <dbReference type="NCBI Taxonomy" id="34289"/>
    <lineage>
        <taxon>Eukaryota</taxon>
        <taxon>Viridiplantae</taxon>
        <taxon>Streptophyta</taxon>
        <taxon>Embryophyta</taxon>
        <taxon>Tracheophyta</taxon>
        <taxon>Spermatophyta</taxon>
        <taxon>Magnoliopsida</taxon>
        <taxon>eudicotyledons</taxon>
        <taxon>Gunneridae</taxon>
        <taxon>Pentapetalae</taxon>
        <taxon>rosids</taxon>
        <taxon>malvids</taxon>
        <taxon>Malvales</taxon>
        <taxon>Malvaceae</taxon>
        <taxon>Malvoideae</taxon>
        <taxon>Gossypium</taxon>
    </lineage>
</organism>
<dbReference type="AlphaFoldDB" id="A0A7J8NDP3"/>
<reference evidence="1 2" key="1">
    <citation type="journal article" date="2019" name="Genome Biol. Evol.">
        <title>Insights into the evolution of the New World diploid cottons (Gossypium, subgenus Houzingenia) based on genome sequencing.</title>
        <authorList>
            <person name="Grover C.E."/>
            <person name="Arick M.A. 2nd"/>
            <person name="Thrash A."/>
            <person name="Conover J.L."/>
            <person name="Sanders W.S."/>
            <person name="Peterson D.G."/>
            <person name="Frelichowski J.E."/>
            <person name="Scheffler J.A."/>
            <person name="Scheffler B.E."/>
            <person name="Wendel J.F."/>
        </authorList>
    </citation>
    <scope>NUCLEOTIDE SEQUENCE [LARGE SCALE GENOMIC DNA]</scope>
    <source>
        <strain evidence="1">157</strain>
        <tissue evidence="1">Leaf</tissue>
    </source>
</reference>
<feature type="non-terminal residue" evidence="1">
    <location>
        <position position="45"/>
    </location>
</feature>